<dbReference type="InterPro" id="IPR027417">
    <property type="entry name" value="P-loop_NTPase"/>
</dbReference>
<dbReference type="InterPro" id="IPR003439">
    <property type="entry name" value="ABC_transporter-like_ATP-bd"/>
</dbReference>
<feature type="domain" description="ABC transporter" evidence="7">
    <location>
        <begin position="2"/>
        <end position="240"/>
    </location>
</feature>
<dbReference type="RefSeq" id="WP_089859001.1">
    <property type="nucleotide sequence ID" value="NZ_FOTI01000003.1"/>
</dbReference>
<comment type="subcellular location">
    <subcellularLocation>
        <location evidence="1">Cell membrane</location>
        <topology evidence="1">Peripheral membrane protein</topology>
    </subcellularLocation>
</comment>
<accession>A0A1I4FSE9</accession>
<evidence type="ECO:0000256" key="6">
    <source>
        <dbReference type="ARBA" id="ARBA00023136"/>
    </source>
</evidence>
<keyword evidence="9" id="KW-1185">Reference proteome</keyword>
<evidence type="ECO:0000256" key="1">
    <source>
        <dbReference type="ARBA" id="ARBA00004202"/>
    </source>
</evidence>
<keyword evidence="2" id="KW-0813">Transport</keyword>
<dbReference type="PROSITE" id="PS50893">
    <property type="entry name" value="ABC_TRANSPORTER_2"/>
    <property type="match status" value="1"/>
</dbReference>
<dbReference type="PROSITE" id="PS00211">
    <property type="entry name" value="ABC_TRANSPORTER_1"/>
    <property type="match status" value="1"/>
</dbReference>
<evidence type="ECO:0000256" key="3">
    <source>
        <dbReference type="ARBA" id="ARBA00022475"/>
    </source>
</evidence>
<proteinExistence type="predicted"/>
<evidence type="ECO:0000256" key="4">
    <source>
        <dbReference type="ARBA" id="ARBA00022741"/>
    </source>
</evidence>
<dbReference type="SMART" id="SM00382">
    <property type="entry name" value="AAA"/>
    <property type="match status" value="1"/>
</dbReference>
<dbReference type="OrthoDB" id="9804199at2"/>
<dbReference type="GO" id="GO:0015424">
    <property type="term" value="F:ABC-type amino acid transporter activity"/>
    <property type="evidence" value="ECO:0007669"/>
    <property type="project" value="InterPro"/>
</dbReference>
<organism evidence="8 9">
    <name type="scientific">Halanaerobium salsuginis</name>
    <dbReference type="NCBI Taxonomy" id="29563"/>
    <lineage>
        <taxon>Bacteria</taxon>
        <taxon>Bacillati</taxon>
        <taxon>Bacillota</taxon>
        <taxon>Clostridia</taxon>
        <taxon>Halanaerobiales</taxon>
        <taxon>Halanaerobiaceae</taxon>
        <taxon>Halanaerobium</taxon>
    </lineage>
</organism>
<dbReference type="InterPro" id="IPR030679">
    <property type="entry name" value="ABC_ATPase_HisP-typ"/>
</dbReference>
<keyword evidence="3" id="KW-1003">Cell membrane</keyword>
<evidence type="ECO:0000313" key="9">
    <source>
        <dbReference type="Proteomes" id="UP000199006"/>
    </source>
</evidence>
<dbReference type="GO" id="GO:0005524">
    <property type="term" value="F:ATP binding"/>
    <property type="evidence" value="ECO:0007669"/>
    <property type="project" value="UniProtKB-KW"/>
</dbReference>
<keyword evidence="6" id="KW-0472">Membrane</keyword>
<dbReference type="PANTHER" id="PTHR43166">
    <property type="entry name" value="AMINO ACID IMPORT ATP-BINDING PROTEIN"/>
    <property type="match status" value="1"/>
</dbReference>
<dbReference type="EMBL" id="FOTI01000003">
    <property type="protein sequence ID" value="SFL19601.1"/>
    <property type="molecule type" value="Genomic_DNA"/>
</dbReference>
<keyword evidence="4" id="KW-0547">Nucleotide-binding</keyword>
<dbReference type="PIRSF" id="PIRSF039085">
    <property type="entry name" value="ABC_ATPase_HisP"/>
    <property type="match status" value="1"/>
</dbReference>
<reference evidence="8 9" key="1">
    <citation type="submission" date="2016-10" db="EMBL/GenBank/DDBJ databases">
        <authorList>
            <person name="de Groot N.N."/>
        </authorList>
    </citation>
    <scope>NUCLEOTIDE SEQUENCE [LARGE SCALE GENOMIC DNA]</scope>
    <source>
        <strain evidence="8 9">ATCC 51327</strain>
    </source>
</reference>
<dbReference type="GO" id="GO:0005886">
    <property type="term" value="C:plasma membrane"/>
    <property type="evidence" value="ECO:0007669"/>
    <property type="project" value="UniProtKB-SubCell"/>
</dbReference>
<dbReference type="Proteomes" id="UP000199006">
    <property type="component" value="Unassembled WGS sequence"/>
</dbReference>
<dbReference type="STRING" id="29563.SAMN02983006_00464"/>
<dbReference type="InterPro" id="IPR050086">
    <property type="entry name" value="MetN_ABC_transporter-like"/>
</dbReference>
<evidence type="ECO:0000256" key="2">
    <source>
        <dbReference type="ARBA" id="ARBA00022448"/>
    </source>
</evidence>
<keyword evidence="5 8" id="KW-0067">ATP-binding</keyword>
<dbReference type="Gene3D" id="3.40.50.300">
    <property type="entry name" value="P-loop containing nucleotide triphosphate hydrolases"/>
    <property type="match status" value="1"/>
</dbReference>
<dbReference type="InterPro" id="IPR017871">
    <property type="entry name" value="ABC_transporter-like_CS"/>
</dbReference>
<dbReference type="GO" id="GO:0016887">
    <property type="term" value="F:ATP hydrolysis activity"/>
    <property type="evidence" value="ECO:0007669"/>
    <property type="project" value="InterPro"/>
</dbReference>
<evidence type="ECO:0000259" key="7">
    <source>
        <dbReference type="PROSITE" id="PS50893"/>
    </source>
</evidence>
<dbReference type="AlphaFoldDB" id="A0A1I4FSE9"/>
<evidence type="ECO:0000313" key="8">
    <source>
        <dbReference type="EMBL" id="SFL19601.1"/>
    </source>
</evidence>
<gene>
    <name evidence="8" type="ORF">SAMN02983006_00464</name>
</gene>
<protein>
    <submittedName>
        <fullName evidence="8">Amino acid ABC transporter ATP-binding protein, PAAT family (TC 3.A.1.3.-)</fullName>
    </submittedName>
</protein>
<name>A0A1I4FSE9_9FIRM</name>
<dbReference type="Pfam" id="PF00005">
    <property type="entry name" value="ABC_tran"/>
    <property type="match status" value="1"/>
</dbReference>
<dbReference type="PANTHER" id="PTHR43166:SF35">
    <property type="entry name" value="L-CYSTINE IMPORT ATP-BINDING PROTEIN TCYN"/>
    <property type="match status" value="1"/>
</dbReference>
<dbReference type="SUPFAM" id="SSF52540">
    <property type="entry name" value="P-loop containing nucleoside triphosphate hydrolases"/>
    <property type="match status" value="1"/>
</dbReference>
<evidence type="ECO:0000256" key="5">
    <source>
        <dbReference type="ARBA" id="ARBA00022840"/>
    </source>
</evidence>
<sequence>MIKIENLKVIFGELNVLKNISLNINKGEVIALIGPSGAGKSTLLRCINFLTKPTAGRIIVDGFVFDSEKYTKQDILKLRKKTAMVFQNYNLLKNKTALENIMEPLIIVQKKQKKEAEKTASNLLAKVGLIDKRDSYPKELSGGQQQRVGIARAMAVNAQVILFDEPTSSLDPELVGEVLSVIKQLTLEDNKTMLIATHEMKFAREVADKIIFLESGHIGSIGTPDQIFQNCKNRRIRKFVSQIADIEYEVGLDEF</sequence>
<dbReference type="InterPro" id="IPR003593">
    <property type="entry name" value="AAA+_ATPase"/>
</dbReference>